<gene>
    <name evidence="5" type="ordered locus">Dole_0400</name>
</gene>
<evidence type="ECO:0000313" key="5">
    <source>
        <dbReference type="EMBL" id="ABW66210.1"/>
    </source>
</evidence>
<evidence type="ECO:0000256" key="4">
    <source>
        <dbReference type="SAM" id="SignalP"/>
    </source>
</evidence>
<dbReference type="HOGENOM" id="CLU_016838_1_0_7"/>
<dbReference type="eggNOG" id="COG0803">
    <property type="taxonomic scope" value="Bacteria"/>
</dbReference>
<dbReference type="STRING" id="96561.Dole_0400"/>
<sequence>MVQPEQAMTRGMKKILFALVFFCLPALPAGAAEKLPVFVSIAPQKYFVERIGGDHVAVSVMVAPGASPATYEPRPGQMRALSAAVLYFAIGVPFEQVWLPRIAAANPAMKIVRTDRGIEKRAMTHHAHDDGHAEAAVSHGGADPHIWLSPSLVKLQAATIANALKEADPAHAADYQVHADAFFAELEALDKELRNLFADATGARFLVFHPSWGYFADAYGLVQVPMEVEGKEPKPGQLRDLIEHARKNRISVILVAPQFSSRSAQVLAEEISGTVAVADPLAENWPDNLRTVARTIRGAVNR</sequence>
<dbReference type="AlphaFoldDB" id="A8ZT46"/>
<name>A8ZT46_DESOH</name>
<dbReference type="SUPFAM" id="SSF53807">
    <property type="entry name" value="Helical backbone' metal receptor"/>
    <property type="match status" value="1"/>
</dbReference>
<dbReference type="Proteomes" id="UP000008561">
    <property type="component" value="Chromosome"/>
</dbReference>
<keyword evidence="6" id="KW-1185">Reference proteome</keyword>
<feature type="signal peptide" evidence="4">
    <location>
        <begin position="1"/>
        <end position="31"/>
    </location>
</feature>
<protein>
    <submittedName>
        <fullName evidence="5">Periplasmic solute binding protein</fullName>
    </submittedName>
</protein>
<organism evidence="5 6">
    <name type="scientific">Desulfosudis oleivorans (strain DSM 6200 / JCM 39069 / Hxd3)</name>
    <name type="common">Desulfococcus oleovorans</name>
    <dbReference type="NCBI Taxonomy" id="96561"/>
    <lineage>
        <taxon>Bacteria</taxon>
        <taxon>Pseudomonadati</taxon>
        <taxon>Thermodesulfobacteriota</taxon>
        <taxon>Desulfobacteria</taxon>
        <taxon>Desulfobacterales</taxon>
        <taxon>Desulfosudaceae</taxon>
        <taxon>Desulfosudis</taxon>
    </lineage>
</organism>
<evidence type="ECO:0000256" key="3">
    <source>
        <dbReference type="ARBA" id="ARBA00022729"/>
    </source>
</evidence>
<evidence type="ECO:0000256" key="2">
    <source>
        <dbReference type="ARBA" id="ARBA00022448"/>
    </source>
</evidence>
<dbReference type="GO" id="GO:0030001">
    <property type="term" value="P:metal ion transport"/>
    <property type="evidence" value="ECO:0007669"/>
    <property type="project" value="InterPro"/>
</dbReference>
<dbReference type="KEGG" id="dol:Dole_0400"/>
<evidence type="ECO:0000256" key="1">
    <source>
        <dbReference type="ARBA" id="ARBA00011028"/>
    </source>
</evidence>
<proteinExistence type="inferred from homology"/>
<keyword evidence="3 4" id="KW-0732">Signal</keyword>
<dbReference type="GO" id="GO:0046872">
    <property type="term" value="F:metal ion binding"/>
    <property type="evidence" value="ECO:0007669"/>
    <property type="project" value="InterPro"/>
</dbReference>
<accession>A8ZT46</accession>
<dbReference type="InterPro" id="IPR050492">
    <property type="entry name" value="Bact_metal-bind_prot9"/>
</dbReference>
<comment type="similarity">
    <text evidence="1">Belongs to the bacterial solute-binding protein 9 family.</text>
</comment>
<keyword evidence="2" id="KW-0813">Transport</keyword>
<dbReference type="PANTHER" id="PTHR42953:SF3">
    <property type="entry name" value="HIGH-AFFINITY ZINC UPTAKE SYSTEM PROTEIN ZNUA"/>
    <property type="match status" value="1"/>
</dbReference>
<evidence type="ECO:0000313" key="6">
    <source>
        <dbReference type="Proteomes" id="UP000008561"/>
    </source>
</evidence>
<dbReference type="EMBL" id="CP000859">
    <property type="protein sequence ID" value="ABW66210.1"/>
    <property type="molecule type" value="Genomic_DNA"/>
</dbReference>
<feature type="chain" id="PRO_5002731732" evidence="4">
    <location>
        <begin position="32"/>
        <end position="302"/>
    </location>
</feature>
<reference evidence="5 6" key="1">
    <citation type="submission" date="2007-10" db="EMBL/GenBank/DDBJ databases">
        <title>Complete sequence of Desulfococcus oleovorans Hxd3.</title>
        <authorList>
            <consortium name="US DOE Joint Genome Institute"/>
            <person name="Copeland A."/>
            <person name="Lucas S."/>
            <person name="Lapidus A."/>
            <person name="Barry K."/>
            <person name="Glavina del Rio T."/>
            <person name="Dalin E."/>
            <person name="Tice H."/>
            <person name="Pitluck S."/>
            <person name="Kiss H."/>
            <person name="Brettin T."/>
            <person name="Bruce D."/>
            <person name="Detter J.C."/>
            <person name="Han C."/>
            <person name="Schmutz J."/>
            <person name="Larimer F."/>
            <person name="Land M."/>
            <person name="Hauser L."/>
            <person name="Kyrpides N."/>
            <person name="Kim E."/>
            <person name="Wawrik B."/>
            <person name="Richardson P."/>
        </authorList>
    </citation>
    <scope>NUCLEOTIDE SEQUENCE [LARGE SCALE GENOMIC DNA]</scope>
    <source>
        <strain evidence="6">DSM 6200 / JCM 39069 / Hxd3</strain>
    </source>
</reference>
<dbReference type="InterPro" id="IPR006127">
    <property type="entry name" value="ZnuA-like"/>
</dbReference>
<dbReference type="PANTHER" id="PTHR42953">
    <property type="entry name" value="HIGH-AFFINITY ZINC UPTAKE SYSTEM PROTEIN ZNUA-RELATED"/>
    <property type="match status" value="1"/>
</dbReference>
<dbReference type="Pfam" id="PF01297">
    <property type="entry name" value="ZnuA"/>
    <property type="match status" value="1"/>
</dbReference>
<dbReference type="Gene3D" id="3.40.50.1980">
    <property type="entry name" value="Nitrogenase molybdenum iron protein domain"/>
    <property type="match status" value="2"/>
</dbReference>